<feature type="binding site" description="axial binding residue" evidence="7">
    <location>
        <position position="450"/>
    </location>
    <ligand>
        <name>heme</name>
        <dbReference type="ChEBI" id="CHEBI:30413"/>
    </ligand>
    <ligandPart>
        <name>Fe</name>
        <dbReference type="ChEBI" id="CHEBI:18248"/>
    </ligandPart>
</feature>
<dbReference type="GO" id="GO:0016705">
    <property type="term" value="F:oxidoreductase activity, acting on paired donors, with incorporation or reduction of molecular oxygen"/>
    <property type="evidence" value="ECO:0007669"/>
    <property type="project" value="InterPro"/>
</dbReference>
<dbReference type="EMBL" id="KZ613945">
    <property type="protein sequence ID" value="PMD40509.1"/>
    <property type="molecule type" value="Genomic_DNA"/>
</dbReference>
<dbReference type="PANTHER" id="PTHR24305:SF157">
    <property type="entry name" value="N-ACETYLTRYPTOPHAN 6-HYDROXYLASE IVOC-RELATED"/>
    <property type="match status" value="1"/>
</dbReference>
<evidence type="ECO:0000256" key="7">
    <source>
        <dbReference type="PIRSR" id="PIRSR602401-1"/>
    </source>
</evidence>
<dbReference type="PRINTS" id="PR00463">
    <property type="entry name" value="EP450I"/>
</dbReference>
<accession>A0A2J6RPS1</accession>
<gene>
    <name evidence="8" type="ORF">L207DRAFT_633516</name>
</gene>
<reference evidence="8 9" key="1">
    <citation type="submission" date="2016-04" db="EMBL/GenBank/DDBJ databases">
        <title>A degradative enzymes factory behind the ericoid mycorrhizal symbiosis.</title>
        <authorList>
            <consortium name="DOE Joint Genome Institute"/>
            <person name="Martino E."/>
            <person name="Morin E."/>
            <person name="Grelet G."/>
            <person name="Kuo A."/>
            <person name="Kohler A."/>
            <person name="Daghino S."/>
            <person name="Barry K."/>
            <person name="Choi C."/>
            <person name="Cichocki N."/>
            <person name="Clum A."/>
            <person name="Copeland A."/>
            <person name="Hainaut M."/>
            <person name="Haridas S."/>
            <person name="Labutti K."/>
            <person name="Lindquist E."/>
            <person name="Lipzen A."/>
            <person name="Khouja H.-R."/>
            <person name="Murat C."/>
            <person name="Ohm R."/>
            <person name="Olson A."/>
            <person name="Spatafora J."/>
            <person name="Veneault-Fourrey C."/>
            <person name="Henrissat B."/>
            <person name="Grigoriev I."/>
            <person name="Martin F."/>
            <person name="Perotto S."/>
        </authorList>
    </citation>
    <scope>NUCLEOTIDE SEQUENCE [LARGE SCALE GENOMIC DNA]</scope>
    <source>
        <strain evidence="8 9">F</strain>
    </source>
</reference>
<dbReference type="InterPro" id="IPR001128">
    <property type="entry name" value="Cyt_P450"/>
</dbReference>
<comment type="cofactor">
    <cofactor evidence="1 7">
        <name>heme</name>
        <dbReference type="ChEBI" id="CHEBI:30413"/>
    </cofactor>
</comment>
<dbReference type="Pfam" id="PF00067">
    <property type="entry name" value="p450"/>
    <property type="match status" value="1"/>
</dbReference>
<dbReference type="InterPro" id="IPR050121">
    <property type="entry name" value="Cytochrome_P450_monoxygenase"/>
</dbReference>
<dbReference type="GO" id="GO:0020037">
    <property type="term" value="F:heme binding"/>
    <property type="evidence" value="ECO:0007669"/>
    <property type="project" value="InterPro"/>
</dbReference>
<comment type="similarity">
    <text evidence="2">Belongs to the cytochrome P450 family.</text>
</comment>
<organism evidence="8 9">
    <name type="scientific">Hyaloscypha variabilis (strain UAMH 11265 / GT02V1 / F)</name>
    <name type="common">Meliniomyces variabilis</name>
    <dbReference type="NCBI Taxonomy" id="1149755"/>
    <lineage>
        <taxon>Eukaryota</taxon>
        <taxon>Fungi</taxon>
        <taxon>Dikarya</taxon>
        <taxon>Ascomycota</taxon>
        <taxon>Pezizomycotina</taxon>
        <taxon>Leotiomycetes</taxon>
        <taxon>Helotiales</taxon>
        <taxon>Hyaloscyphaceae</taxon>
        <taxon>Hyaloscypha</taxon>
        <taxon>Hyaloscypha variabilis</taxon>
    </lineage>
</organism>
<evidence type="ECO:0000256" key="1">
    <source>
        <dbReference type="ARBA" id="ARBA00001971"/>
    </source>
</evidence>
<keyword evidence="9" id="KW-1185">Reference proteome</keyword>
<proteinExistence type="inferred from homology"/>
<dbReference type="InterPro" id="IPR036396">
    <property type="entry name" value="Cyt_P450_sf"/>
</dbReference>
<dbReference type="SUPFAM" id="SSF48264">
    <property type="entry name" value="Cytochrome P450"/>
    <property type="match status" value="1"/>
</dbReference>
<evidence type="ECO:0000256" key="2">
    <source>
        <dbReference type="ARBA" id="ARBA00010617"/>
    </source>
</evidence>
<protein>
    <submittedName>
        <fullName evidence="8">Cytochrome P450</fullName>
    </submittedName>
</protein>
<name>A0A2J6RPS1_HYAVF</name>
<keyword evidence="5 7" id="KW-0408">Iron</keyword>
<evidence type="ECO:0000256" key="4">
    <source>
        <dbReference type="ARBA" id="ARBA00023002"/>
    </source>
</evidence>
<sequence>MGLIIFVAVAIFIYTIYGAIYRLYLSPIAHIPGPKLAALTRLYEAYYDLYLGGQYTFKIIELHKQYGPIIRISPWELHISDPDFYDTIYASSASGHKRDKYDWFTKSFGLDKSVFGTPQHHLHKIRRAALSTYFSMASVRRLQPEMQERLDALLERLKGFRDTGEVLMASWAFAAFTNDIVMMYSFGRCDKRLEAEDFDPSYRDASFFGSTAGNFMKHAPWVNDLFQALPMWIAERLHPAMATFVAQKRASEVFEQIRNIRAGRNESYKEHDHPTIFVSILDSKLPEHEKRDIRLSDDAHVLTMAGTITTSWVLEVVMFWLLRQPETLRKLKEELTTAIPSLDMIGTLPLPVLEKLPYLNAVMKEGFRLTYGVSCRLARIDPDNPIVFTAEGREYIIPAGTPVGMTSVQIHQNESIFPEPKKFSPERWLDGKNKAIDKYLVAFTAGSRQCLGINLAHAELYLGLSAIWRQWGSREVRGVDDVGIFELYETGVRDVEIESDHFLPIPQKGSKGIRALAFS</sequence>
<evidence type="ECO:0000313" key="8">
    <source>
        <dbReference type="EMBL" id="PMD40509.1"/>
    </source>
</evidence>
<dbReference type="CDD" id="cd11062">
    <property type="entry name" value="CYP58-like"/>
    <property type="match status" value="1"/>
</dbReference>
<dbReference type="OrthoDB" id="3945418at2759"/>
<dbReference type="PANTHER" id="PTHR24305">
    <property type="entry name" value="CYTOCHROME P450"/>
    <property type="match status" value="1"/>
</dbReference>
<evidence type="ECO:0000256" key="5">
    <source>
        <dbReference type="ARBA" id="ARBA00023004"/>
    </source>
</evidence>
<dbReference type="AlphaFoldDB" id="A0A2J6RPS1"/>
<dbReference type="GO" id="GO:0005506">
    <property type="term" value="F:iron ion binding"/>
    <property type="evidence" value="ECO:0007669"/>
    <property type="project" value="InterPro"/>
</dbReference>
<dbReference type="GO" id="GO:0004497">
    <property type="term" value="F:monooxygenase activity"/>
    <property type="evidence" value="ECO:0007669"/>
    <property type="project" value="UniProtKB-KW"/>
</dbReference>
<evidence type="ECO:0000256" key="3">
    <source>
        <dbReference type="ARBA" id="ARBA00022723"/>
    </source>
</evidence>
<evidence type="ECO:0000256" key="6">
    <source>
        <dbReference type="ARBA" id="ARBA00023033"/>
    </source>
</evidence>
<evidence type="ECO:0000313" key="9">
    <source>
        <dbReference type="Proteomes" id="UP000235786"/>
    </source>
</evidence>
<dbReference type="Gene3D" id="1.10.630.10">
    <property type="entry name" value="Cytochrome P450"/>
    <property type="match status" value="1"/>
</dbReference>
<dbReference type="STRING" id="1149755.A0A2J6RPS1"/>
<dbReference type="Proteomes" id="UP000235786">
    <property type="component" value="Unassembled WGS sequence"/>
</dbReference>
<keyword evidence="7" id="KW-0349">Heme</keyword>
<keyword evidence="4" id="KW-0560">Oxidoreductase</keyword>
<keyword evidence="6" id="KW-0503">Monooxygenase</keyword>
<dbReference type="InterPro" id="IPR002401">
    <property type="entry name" value="Cyt_P450_E_grp-I"/>
</dbReference>
<keyword evidence="3 7" id="KW-0479">Metal-binding</keyword>